<keyword evidence="1" id="KW-0812">Transmembrane</keyword>
<dbReference type="Proteomes" id="UP000321479">
    <property type="component" value="Chromosome"/>
</dbReference>
<name>A0A5B8UU57_9SPHI</name>
<evidence type="ECO:0000313" key="3">
    <source>
        <dbReference type="EMBL" id="QEC62650.1"/>
    </source>
</evidence>
<keyword evidence="2" id="KW-0732">Signal</keyword>
<dbReference type="OrthoDB" id="670926at2"/>
<dbReference type="AlphaFoldDB" id="A0A5B8UU57"/>
<evidence type="ECO:0000256" key="2">
    <source>
        <dbReference type="SAM" id="SignalP"/>
    </source>
</evidence>
<keyword evidence="1" id="KW-1133">Transmembrane helix</keyword>
<dbReference type="KEGG" id="mgin:FRZ54_08630"/>
<dbReference type="EMBL" id="CP042436">
    <property type="protein sequence ID" value="QEC62650.1"/>
    <property type="molecule type" value="Genomic_DNA"/>
</dbReference>
<evidence type="ECO:0000313" key="4">
    <source>
        <dbReference type="Proteomes" id="UP000321479"/>
    </source>
</evidence>
<keyword evidence="4" id="KW-1185">Reference proteome</keyword>
<sequence length="292" mass="31967">MKPVNKIVAALLSVALLATGYDGFSQGAQKGDLSVNISYFNVNNRIPYVTVNVKSKINGRFQPIGGIPLKLYLDKDSTGTFIGQVVTNEKGLAWANIPPSVKKEWDSSTSHTFLATFDGNKQYETAKADLTVGRAIVTLKVTDDKSITASVFEMKDGSWVPVKGIDLKIAVKRLGGDLPVSETPTFTTDSTGQASADFKRDSIPGDVKGNITLVAKMEDNDQFGNVSAEKVVPWGSKFVYKSTFNERTLFATRNKAPIWLQLIAYSIIFTVWGILIYLVFNVLKIRKLGKSV</sequence>
<feature type="signal peptide" evidence="2">
    <location>
        <begin position="1"/>
        <end position="20"/>
    </location>
</feature>
<dbReference type="RefSeq" id="WP_147031227.1">
    <property type="nucleotide sequence ID" value="NZ_CP042436.1"/>
</dbReference>
<proteinExistence type="predicted"/>
<evidence type="ECO:0000256" key="1">
    <source>
        <dbReference type="SAM" id="Phobius"/>
    </source>
</evidence>
<accession>A0A5B8UU57</accession>
<gene>
    <name evidence="3" type="ORF">FRZ54_08630</name>
</gene>
<evidence type="ECO:0008006" key="5">
    <source>
        <dbReference type="Google" id="ProtNLM"/>
    </source>
</evidence>
<keyword evidence="1" id="KW-0472">Membrane</keyword>
<protein>
    <recommendedName>
        <fullName evidence="5">DUF3324 domain-containing protein</fullName>
    </recommendedName>
</protein>
<feature type="transmembrane region" description="Helical" evidence="1">
    <location>
        <begin position="258"/>
        <end position="280"/>
    </location>
</feature>
<reference evidence="3 4" key="1">
    <citation type="journal article" date="2017" name="Curr. Microbiol.">
        <title>Mucilaginibacter ginsenosidivorans sp. nov., Isolated from Soil of Ginseng Field.</title>
        <authorList>
            <person name="Kim M.M."/>
            <person name="Siddiqi M.Z."/>
            <person name="Im W.T."/>
        </authorList>
    </citation>
    <scope>NUCLEOTIDE SEQUENCE [LARGE SCALE GENOMIC DNA]</scope>
    <source>
        <strain evidence="3 4">Gsoil 3017</strain>
    </source>
</reference>
<feature type="chain" id="PRO_5022694427" description="DUF3324 domain-containing protein" evidence="2">
    <location>
        <begin position="21"/>
        <end position="292"/>
    </location>
</feature>
<organism evidence="3 4">
    <name type="scientific">Mucilaginibacter ginsenosidivorans</name>
    <dbReference type="NCBI Taxonomy" id="398053"/>
    <lineage>
        <taxon>Bacteria</taxon>
        <taxon>Pseudomonadati</taxon>
        <taxon>Bacteroidota</taxon>
        <taxon>Sphingobacteriia</taxon>
        <taxon>Sphingobacteriales</taxon>
        <taxon>Sphingobacteriaceae</taxon>
        <taxon>Mucilaginibacter</taxon>
    </lineage>
</organism>